<evidence type="ECO:0000256" key="6">
    <source>
        <dbReference type="ARBA" id="ARBA00022989"/>
    </source>
</evidence>
<dbReference type="Gene3D" id="2.70.150.10">
    <property type="entry name" value="Calcium-transporting ATPase, cytoplasmic transduction domain A"/>
    <property type="match status" value="1"/>
</dbReference>
<dbReference type="SUPFAM" id="SSF56784">
    <property type="entry name" value="HAD-like"/>
    <property type="match status" value="1"/>
</dbReference>
<dbReference type="GO" id="GO:0016887">
    <property type="term" value="F:ATP hydrolysis activity"/>
    <property type="evidence" value="ECO:0007669"/>
    <property type="project" value="InterPro"/>
</dbReference>
<name>A0A644Z2L2_9ZZZZ</name>
<accession>A0A644Z2L2</accession>
<proteinExistence type="inferred from homology"/>
<evidence type="ECO:0000259" key="9">
    <source>
        <dbReference type="Pfam" id="PF00122"/>
    </source>
</evidence>
<dbReference type="InterPro" id="IPR023299">
    <property type="entry name" value="ATPase_P-typ_cyto_dom_N"/>
</dbReference>
<feature type="transmembrane region" description="Helical" evidence="8">
    <location>
        <begin position="596"/>
        <end position="615"/>
    </location>
</feature>
<evidence type="ECO:0000256" key="1">
    <source>
        <dbReference type="ARBA" id="ARBA00004370"/>
    </source>
</evidence>
<dbReference type="AlphaFoldDB" id="A0A644Z2L2"/>
<dbReference type="EMBL" id="VSSQ01007191">
    <property type="protein sequence ID" value="MPM35145.1"/>
    <property type="molecule type" value="Genomic_DNA"/>
</dbReference>
<comment type="subcellular location">
    <subcellularLocation>
        <location evidence="1">Membrane</location>
    </subcellularLocation>
</comment>
<keyword evidence="6 8" id="KW-1133">Transmembrane helix</keyword>
<dbReference type="NCBIfam" id="TIGR01494">
    <property type="entry name" value="ATPase_P-type"/>
    <property type="match status" value="1"/>
</dbReference>
<feature type="transmembrane region" description="Helical" evidence="8">
    <location>
        <begin position="9"/>
        <end position="26"/>
    </location>
</feature>
<gene>
    <name evidence="10" type="primary">cadA_38</name>
    <name evidence="10" type="ORF">SDC9_81735</name>
</gene>
<keyword evidence="5" id="KW-1278">Translocase</keyword>
<dbReference type="InterPro" id="IPR027256">
    <property type="entry name" value="P-typ_ATPase_IB"/>
</dbReference>
<dbReference type="InterPro" id="IPR023298">
    <property type="entry name" value="ATPase_P-typ_TM_dom_sf"/>
</dbReference>
<dbReference type="EC" id="3.6.3.3" evidence="10"/>
<dbReference type="InterPro" id="IPR044492">
    <property type="entry name" value="P_typ_ATPase_HD_dom"/>
</dbReference>
<dbReference type="PROSITE" id="PS00154">
    <property type="entry name" value="ATPASE_E1_E2"/>
    <property type="match status" value="1"/>
</dbReference>
<feature type="transmembrane region" description="Helical" evidence="8">
    <location>
        <begin position="32"/>
        <end position="50"/>
    </location>
</feature>
<organism evidence="10">
    <name type="scientific">bioreactor metagenome</name>
    <dbReference type="NCBI Taxonomy" id="1076179"/>
    <lineage>
        <taxon>unclassified sequences</taxon>
        <taxon>metagenomes</taxon>
        <taxon>ecological metagenomes</taxon>
    </lineage>
</organism>
<dbReference type="CDD" id="cd07548">
    <property type="entry name" value="P-type_ATPase-Cd_Zn_Co_like"/>
    <property type="match status" value="1"/>
</dbReference>
<dbReference type="InterPro" id="IPR023214">
    <property type="entry name" value="HAD_sf"/>
</dbReference>
<dbReference type="Pfam" id="PF00702">
    <property type="entry name" value="Hydrolase"/>
    <property type="match status" value="1"/>
</dbReference>
<protein>
    <submittedName>
        <fullName evidence="10">Cadmium, zinc and cobalt-transporting ATPase</fullName>
        <ecNumber evidence="10">3.6.3.3</ecNumber>
    </submittedName>
</protein>
<keyword evidence="3 8" id="KW-0812">Transmembrane</keyword>
<evidence type="ECO:0000256" key="2">
    <source>
        <dbReference type="ARBA" id="ARBA00006024"/>
    </source>
</evidence>
<feature type="transmembrane region" description="Helical" evidence="8">
    <location>
        <begin position="235"/>
        <end position="255"/>
    </location>
</feature>
<dbReference type="InterPro" id="IPR018303">
    <property type="entry name" value="ATPase_P-typ_P_site"/>
</dbReference>
<dbReference type="SFLD" id="SFLDS00003">
    <property type="entry name" value="Haloacid_Dehalogenase"/>
    <property type="match status" value="1"/>
</dbReference>
<dbReference type="GO" id="GO:0015086">
    <property type="term" value="F:cadmium ion transmembrane transporter activity"/>
    <property type="evidence" value="ECO:0007669"/>
    <property type="project" value="TreeGrafter"/>
</dbReference>
<dbReference type="NCBIfam" id="TIGR01512">
    <property type="entry name" value="ATPase-IB2_Cd"/>
    <property type="match status" value="1"/>
</dbReference>
<evidence type="ECO:0000256" key="7">
    <source>
        <dbReference type="ARBA" id="ARBA00023136"/>
    </source>
</evidence>
<dbReference type="PRINTS" id="PR00119">
    <property type="entry name" value="CATATPASE"/>
</dbReference>
<keyword evidence="7 8" id="KW-0472">Membrane</keyword>
<dbReference type="Pfam" id="PF00122">
    <property type="entry name" value="E1-E2_ATPase"/>
    <property type="match status" value="1"/>
</dbReference>
<dbReference type="GO" id="GO:0046872">
    <property type="term" value="F:metal ion binding"/>
    <property type="evidence" value="ECO:0007669"/>
    <property type="project" value="UniProtKB-KW"/>
</dbReference>
<dbReference type="PANTHER" id="PTHR48085">
    <property type="entry name" value="CADMIUM/ZINC-TRANSPORTING ATPASE HMA2-RELATED"/>
    <property type="match status" value="1"/>
</dbReference>
<dbReference type="SFLD" id="SFLDG00002">
    <property type="entry name" value="C1.7:_P-type_atpase_like"/>
    <property type="match status" value="1"/>
</dbReference>
<dbReference type="InterPro" id="IPR001757">
    <property type="entry name" value="P_typ_ATPase"/>
</dbReference>
<dbReference type="SFLD" id="SFLDF00027">
    <property type="entry name" value="p-type_atpase"/>
    <property type="match status" value="1"/>
</dbReference>
<comment type="caution">
    <text evidence="10">The sequence shown here is derived from an EMBL/GenBank/DDBJ whole genome shotgun (WGS) entry which is preliminary data.</text>
</comment>
<reference evidence="10" key="1">
    <citation type="submission" date="2019-08" db="EMBL/GenBank/DDBJ databases">
        <authorList>
            <person name="Kucharzyk K."/>
            <person name="Murdoch R.W."/>
            <person name="Higgins S."/>
            <person name="Loffler F."/>
        </authorList>
    </citation>
    <scope>NUCLEOTIDE SEQUENCE</scope>
</reference>
<dbReference type="Gene3D" id="3.40.1110.10">
    <property type="entry name" value="Calcium-transporting ATPase, cytoplasmic domain N"/>
    <property type="match status" value="1"/>
</dbReference>
<feature type="transmembrane region" description="Helical" evidence="8">
    <location>
        <begin position="572"/>
        <end position="590"/>
    </location>
</feature>
<evidence type="ECO:0000256" key="4">
    <source>
        <dbReference type="ARBA" id="ARBA00022723"/>
    </source>
</evidence>
<dbReference type="InterPro" id="IPR036412">
    <property type="entry name" value="HAD-like_sf"/>
</dbReference>
<dbReference type="InterPro" id="IPR059000">
    <property type="entry name" value="ATPase_P-type_domA"/>
</dbReference>
<dbReference type="PANTHER" id="PTHR48085:SF5">
    <property type="entry name" value="CADMIUM_ZINC-TRANSPORTING ATPASE HMA4-RELATED"/>
    <property type="match status" value="1"/>
</dbReference>
<keyword evidence="4" id="KW-0479">Metal-binding</keyword>
<dbReference type="NCBIfam" id="TIGR01525">
    <property type="entry name" value="ATPase-IB_hvy"/>
    <property type="match status" value="1"/>
</dbReference>
<dbReference type="Gene3D" id="3.40.50.1000">
    <property type="entry name" value="HAD superfamily/HAD-like"/>
    <property type="match status" value="1"/>
</dbReference>
<dbReference type="SUPFAM" id="SSF81653">
    <property type="entry name" value="Calcium ATPase, transduction domain A"/>
    <property type="match status" value="1"/>
</dbReference>
<evidence type="ECO:0000256" key="5">
    <source>
        <dbReference type="ARBA" id="ARBA00022967"/>
    </source>
</evidence>
<keyword evidence="10" id="KW-0378">Hydrolase</keyword>
<dbReference type="GO" id="GO:0019829">
    <property type="term" value="F:ATPase-coupled monoatomic cation transmembrane transporter activity"/>
    <property type="evidence" value="ECO:0007669"/>
    <property type="project" value="InterPro"/>
</dbReference>
<dbReference type="PRINTS" id="PR00941">
    <property type="entry name" value="CDATPASE"/>
</dbReference>
<dbReference type="InterPro" id="IPR051014">
    <property type="entry name" value="Cation_Transport_ATPase_IB"/>
</dbReference>
<feature type="domain" description="P-type ATPase A" evidence="9">
    <location>
        <begin position="117"/>
        <end position="216"/>
    </location>
</feature>
<dbReference type="InterPro" id="IPR008250">
    <property type="entry name" value="ATPase_P-typ_transduc_dom_A_sf"/>
</dbReference>
<dbReference type="SUPFAM" id="SSF81665">
    <property type="entry name" value="Calcium ATPase, transmembrane domain M"/>
    <property type="match status" value="1"/>
</dbReference>
<evidence type="ECO:0000313" key="10">
    <source>
        <dbReference type="EMBL" id="MPM35145.1"/>
    </source>
</evidence>
<dbReference type="GO" id="GO:0016020">
    <property type="term" value="C:membrane"/>
    <property type="evidence" value="ECO:0007669"/>
    <property type="project" value="UniProtKB-SubCell"/>
</dbReference>
<evidence type="ECO:0000256" key="3">
    <source>
        <dbReference type="ARBA" id="ARBA00022692"/>
    </source>
</evidence>
<evidence type="ECO:0000256" key="8">
    <source>
        <dbReference type="SAM" id="Phobius"/>
    </source>
</evidence>
<dbReference type="GO" id="GO:0005524">
    <property type="term" value="F:ATP binding"/>
    <property type="evidence" value="ECO:0007669"/>
    <property type="project" value="InterPro"/>
</dbReference>
<comment type="similarity">
    <text evidence="2">Belongs to the cation transport ATPase (P-type) (TC 3.A.3) family. Type IB subfamily.</text>
</comment>
<feature type="transmembrane region" description="Helical" evidence="8">
    <location>
        <begin position="267"/>
        <end position="292"/>
    </location>
</feature>
<sequence>MKLSTNQRRLCRIIIAAVLYLPGVLLEKRHADLALIFLLAGFLTAGSDIIIKAVKKIMIGQWFDESFLMSIATIGALAISRYDEAVAVMLFYQIGELLQSYAVNKSRRSIAALMDIRPDYANVIRNDRLLKVDPEAVMVQETIMIKPGEKIPLDVLVIEGNSTIDTSALTGESLPREVTIGDRLLSGCININGLLTARVEKEFSESTVSKILDLVENASSKKAAAENFITKFAHYYTPFVVLAAILLAVVPTILLPDAVFSEWLYRALLFLVISCPCALVISVPMSFFGGIGGASRKGILIKGGNYLETLTKVDTVVFDKTGTLTKGVFKVQRIVAKGISESRLLELAALVESYSNHPISQSLKAAYGMPLDQTYIKKIEELAGQGISAEIDGRRILVGNDKLMKRYQVTCTDTSEITGTVIHVASDDDYLGYIQIADELKPDAKQTIRALKQQGIKTTGLLTGDTRKIGDLVGKELAIDQIYTELLPGEKVTIIEKMMSELSNGAKLAFVGDGINDAPVLARADVGIAMGGLGSDAAIEAADIVIMTDEPLKVATAVRIARKTMLIVKENIIFALSVKAIVMVLGAAGIGTMWSAVFADVGVTVLAVLNAARALSVKKI</sequence>